<evidence type="ECO:0000256" key="4">
    <source>
        <dbReference type="ARBA" id="ARBA00023239"/>
    </source>
</evidence>
<evidence type="ECO:0008006" key="6">
    <source>
        <dbReference type="Google" id="ProtNLM"/>
    </source>
</evidence>
<dbReference type="SUPFAM" id="SSF55620">
    <property type="entry name" value="Tetrahydrobiopterin biosynthesis enzymes-like"/>
    <property type="match status" value="2"/>
</dbReference>
<dbReference type="AlphaFoldDB" id="A0A381UGQ1"/>
<reference evidence="5" key="1">
    <citation type="submission" date="2018-05" db="EMBL/GenBank/DDBJ databases">
        <authorList>
            <person name="Lanie J.A."/>
            <person name="Ng W.-L."/>
            <person name="Kazmierczak K.M."/>
            <person name="Andrzejewski T.M."/>
            <person name="Davidsen T.M."/>
            <person name="Wayne K.J."/>
            <person name="Tettelin H."/>
            <person name="Glass J.I."/>
            <person name="Rusch D."/>
            <person name="Podicherti R."/>
            <person name="Tsui H.-C.T."/>
            <person name="Winkler M.E."/>
        </authorList>
    </citation>
    <scope>NUCLEOTIDE SEQUENCE</scope>
</reference>
<comment type="cofactor">
    <cofactor evidence="1">
        <name>Zn(2+)</name>
        <dbReference type="ChEBI" id="CHEBI:29105"/>
    </cofactor>
</comment>
<dbReference type="Gene3D" id="3.30.479.10">
    <property type="entry name" value="6-pyruvoyl tetrahydropterin synthase/QueD"/>
    <property type="match status" value="2"/>
</dbReference>
<protein>
    <recommendedName>
        <fullName evidence="6">6-pyruvoyl tetrahydrobiopterin synthase</fullName>
    </recommendedName>
</protein>
<dbReference type="GO" id="GO:0070497">
    <property type="term" value="F:6-carboxytetrahydropterin synthase activity"/>
    <property type="evidence" value="ECO:0007669"/>
    <property type="project" value="TreeGrafter"/>
</dbReference>
<dbReference type="InterPro" id="IPR038418">
    <property type="entry name" value="6-PTP_synth/QueD_sf"/>
</dbReference>
<dbReference type="Pfam" id="PF01242">
    <property type="entry name" value="PTPS"/>
    <property type="match status" value="2"/>
</dbReference>
<name>A0A381UGQ1_9ZZZZ</name>
<proteinExistence type="predicted"/>
<evidence type="ECO:0000313" key="5">
    <source>
        <dbReference type="EMBL" id="SVA25893.1"/>
    </source>
</evidence>
<dbReference type="GO" id="GO:0046872">
    <property type="term" value="F:metal ion binding"/>
    <property type="evidence" value="ECO:0007669"/>
    <property type="project" value="UniProtKB-KW"/>
</dbReference>
<evidence type="ECO:0000256" key="1">
    <source>
        <dbReference type="ARBA" id="ARBA00001947"/>
    </source>
</evidence>
<dbReference type="PANTHER" id="PTHR12589:SF7">
    <property type="entry name" value="6-PYRUVOYL TETRAHYDROBIOPTERIN SYNTHASE"/>
    <property type="match status" value="1"/>
</dbReference>
<sequence>MEQALISCVAPLDYSDLNTHISVPTDENISRWIYANCKIPGLHTVGIQSTLKQGASLDKNDYAHIWKRFRFEAAHQLPNVPDGHQCGRMHGHGFEIVLHANQNLGQKDLGVDFDYIESIWNPMQQQLQYACLNDITGLENPTSEVIACWIWNQLKSKMPELSWVTVYETVTAGCHYDGSNYHIWKEQRFESALRLEHSPKGEPRNTLFGHSYIIRLHLNSPLDEIMGWTVDYGDVKEIFKPVYKQLDHNLLNEIPGLNDADIGSLLRWIKKSMEEHLPQLDRIDLLEKPGSGAILTWGPRGPILPT</sequence>
<keyword evidence="3" id="KW-0862">Zinc</keyword>
<dbReference type="EMBL" id="UINC01006167">
    <property type="protein sequence ID" value="SVA25893.1"/>
    <property type="molecule type" value="Genomic_DNA"/>
</dbReference>
<dbReference type="InterPro" id="IPR007115">
    <property type="entry name" value="6-PTP_synth/QueD"/>
</dbReference>
<keyword evidence="2" id="KW-0479">Metal-binding</keyword>
<evidence type="ECO:0000256" key="3">
    <source>
        <dbReference type="ARBA" id="ARBA00022833"/>
    </source>
</evidence>
<gene>
    <name evidence="5" type="ORF">METZ01_LOCUS78747</name>
</gene>
<accession>A0A381UGQ1</accession>
<evidence type="ECO:0000256" key="2">
    <source>
        <dbReference type="ARBA" id="ARBA00022723"/>
    </source>
</evidence>
<organism evidence="5">
    <name type="scientific">marine metagenome</name>
    <dbReference type="NCBI Taxonomy" id="408172"/>
    <lineage>
        <taxon>unclassified sequences</taxon>
        <taxon>metagenomes</taxon>
        <taxon>ecological metagenomes</taxon>
    </lineage>
</organism>
<dbReference type="PANTHER" id="PTHR12589">
    <property type="entry name" value="PYRUVOYL TETRAHYDROBIOPTERIN SYNTHASE"/>
    <property type="match status" value="1"/>
</dbReference>
<keyword evidence="4" id="KW-0456">Lyase</keyword>